<dbReference type="Proteomes" id="UP001596263">
    <property type="component" value="Unassembled WGS sequence"/>
</dbReference>
<evidence type="ECO:0000313" key="3">
    <source>
        <dbReference type="EMBL" id="MFC5220050.1"/>
    </source>
</evidence>
<reference evidence="4" key="1">
    <citation type="journal article" date="2019" name="Int. J. Syst. Evol. Microbiol.">
        <title>The Global Catalogue of Microorganisms (GCM) 10K type strain sequencing project: providing services to taxonomists for standard genome sequencing and annotation.</title>
        <authorList>
            <consortium name="The Broad Institute Genomics Platform"/>
            <consortium name="The Broad Institute Genome Sequencing Center for Infectious Disease"/>
            <person name="Wu L."/>
            <person name="Ma J."/>
        </authorList>
    </citation>
    <scope>NUCLEOTIDE SEQUENCE [LARGE SCALE GENOMIC DNA]</scope>
    <source>
        <strain evidence="4">KCTC 42586</strain>
    </source>
</reference>
<feature type="transmembrane region" description="Helical" evidence="1">
    <location>
        <begin position="224"/>
        <end position="249"/>
    </location>
</feature>
<keyword evidence="1" id="KW-0812">Transmembrane</keyword>
<proteinExistence type="predicted"/>
<feature type="transmembrane region" description="Helical" evidence="1">
    <location>
        <begin position="183"/>
        <end position="204"/>
    </location>
</feature>
<dbReference type="NCBIfam" id="NF042915">
    <property type="entry name" value="MAB_1171c_fam"/>
    <property type="match status" value="1"/>
</dbReference>
<feature type="transmembrane region" description="Helical" evidence="1">
    <location>
        <begin position="6"/>
        <end position="23"/>
    </location>
</feature>
<evidence type="ECO:0000313" key="4">
    <source>
        <dbReference type="Proteomes" id="UP001596263"/>
    </source>
</evidence>
<accession>A0ABW0CVV7</accession>
<organism evidence="3 4">
    <name type="scientific">Streptomyces coerulescens</name>
    <dbReference type="NCBI Taxonomy" id="29304"/>
    <lineage>
        <taxon>Bacteria</taxon>
        <taxon>Bacillati</taxon>
        <taxon>Actinomycetota</taxon>
        <taxon>Actinomycetes</taxon>
        <taxon>Kitasatosporales</taxon>
        <taxon>Streptomycetaceae</taxon>
        <taxon>Streptomyces</taxon>
    </lineage>
</organism>
<feature type="transmembrane region" description="Helical" evidence="1">
    <location>
        <begin position="35"/>
        <end position="53"/>
    </location>
</feature>
<dbReference type="InterPro" id="IPR046675">
    <property type="entry name" value="DUF6545"/>
</dbReference>
<evidence type="ECO:0000259" key="2">
    <source>
        <dbReference type="Pfam" id="PF20182"/>
    </source>
</evidence>
<keyword evidence="1" id="KW-0472">Membrane</keyword>
<comment type="caution">
    <text evidence="3">The sequence shown here is derived from an EMBL/GenBank/DDBJ whole genome shotgun (WGS) entry which is preliminary data.</text>
</comment>
<protein>
    <submittedName>
        <fullName evidence="3">MAB_1171c family putative transporter</fullName>
    </submittedName>
</protein>
<gene>
    <name evidence="3" type="ORF">ACFPQ9_40195</name>
</gene>
<evidence type="ECO:0000256" key="1">
    <source>
        <dbReference type="SAM" id="Phobius"/>
    </source>
</evidence>
<dbReference type="InterPro" id="IPR050039">
    <property type="entry name" value="MAB_1171c-like"/>
</dbReference>
<keyword evidence="1" id="KW-1133">Transmembrane helix</keyword>
<feature type="domain" description="DUF6545" evidence="2">
    <location>
        <begin position="247"/>
        <end position="363"/>
    </location>
</feature>
<dbReference type="EMBL" id="JBHSKM010000045">
    <property type="protein sequence ID" value="MFC5220050.1"/>
    <property type="molecule type" value="Genomic_DNA"/>
</dbReference>
<feature type="transmembrane region" description="Helical" evidence="1">
    <location>
        <begin position="73"/>
        <end position="92"/>
    </location>
</feature>
<feature type="transmembrane region" description="Helical" evidence="1">
    <location>
        <begin position="149"/>
        <end position="171"/>
    </location>
</feature>
<name>A0ABW0CVV7_STRCD</name>
<sequence length="396" mass="45174">MNYFHIPYIIPTALLAVALILKFPTLIRAWRDHDVRATTVLLTCATMVLIVVTPVNIERLNQWTGVPNMASPTAYSFLTTFCATALTMIMRWREEPSPRRQRRIRLIYWIYAGIIVALWVTFLMADVPEPRIYDLDTYYASTPWMREHILLYLLAHGVSVIVATAMLWRWFPEITNPWLRAGVVCLQLGFPSGVIFDICKLLAISARWFGTDWDDLSTIAAPPFALLEAILVAFGFIVPQAGPSLHKWFRDQREYRRLRPLWREVNDLPASAATARFGLWVPLELRLVQRRQRIHDALRILTPYLDTGLYQRAQAAADGGHSDDETLGLAGVLTIRAALQAHREGTPTPARAQEQELAIELHEHLDAISQAVHRPRLIDDIRRRLTSTESTDTHAS</sequence>
<dbReference type="RefSeq" id="WP_380864508.1">
    <property type="nucleotide sequence ID" value="NZ_JBHSKM010000045.1"/>
</dbReference>
<keyword evidence="4" id="KW-1185">Reference proteome</keyword>
<feature type="transmembrane region" description="Helical" evidence="1">
    <location>
        <begin position="104"/>
        <end position="125"/>
    </location>
</feature>
<dbReference type="Pfam" id="PF20182">
    <property type="entry name" value="DUF6545"/>
    <property type="match status" value="1"/>
</dbReference>